<dbReference type="EMBL" id="JAPQER010000001">
    <property type="protein sequence ID" value="MCY6483529.1"/>
    <property type="molecule type" value="Genomic_DNA"/>
</dbReference>
<accession>A0ABT4CX05</accession>
<dbReference type="PIRSF" id="PIRSF015034">
    <property type="entry name" value="YacH"/>
    <property type="match status" value="1"/>
</dbReference>
<evidence type="ECO:0000313" key="2">
    <source>
        <dbReference type="EMBL" id="MCY6483529.1"/>
    </source>
</evidence>
<dbReference type="SUPFAM" id="SSF46600">
    <property type="entry name" value="C-terminal UvrC-binding domain of UvrB"/>
    <property type="match status" value="1"/>
</dbReference>
<dbReference type="Proteomes" id="UP001078443">
    <property type="component" value="Unassembled WGS sequence"/>
</dbReference>
<dbReference type="PANTHER" id="PTHR38430">
    <property type="entry name" value="PROTEIN-ARGININE KINASE ACTIVATOR PROTEIN"/>
    <property type="match status" value="1"/>
</dbReference>
<feature type="domain" description="UVR" evidence="1">
    <location>
        <begin position="137"/>
        <end position="172"/>
    </location>
</feature>
<sequence length="178" mass="20215">MLCEICKKNEATIHITKIVNGVKREINLCGDCAGKSEEFNLVTVPDMDIIAPFSFQNILSGLMDYVNNTSKNNKGVNLICKNCEASYSEFKEKGLLGCSECYENFKPAIMSVIKGVQGNIEHVGKIPKKSGRNLMQRKMIIKLKEELQNAIVMEEYERAAELRDQIREIEKNKTKYDK</sequence>
<dbReference type="PANTHER" id="PTHR38430:SF1">
    <property type="entry name" value="PROTEIN-ARGININE KINASE ACTIVATOR PROTEIN"/>
    <property type="match status" value="1"/>
</dbReference>
<name>A0ABT4CX05_9CLOT</name>
<keyword evidence="3" id="KW-1185">Reference proteome</keyword>
<protein>
    <submittedName>
        <fullName evidence="2">UvrB/UvrC motif-containing protein</fullName>
    </submittedName>
</protein>
<evidence type="ECO:0000259" key="1">
    <source>
        <dbReference type="PROSITE" id="PS50151"/>
    </source>
</evidence>
<reference evidence="2" key="1">
    <citation type="submission" date="2022-12" db="EMBL/GenBank/DDBJ databases">
        <authorList>
            <person name="Wang J."/>
        </authorList>
    </citation>
    <scope>NUCLEOTIDE SEQUENCE</scope>
    <source>
        <strain evidence="2">HY-45-18</strain>
    </source>
</reference>
<organism evidence="2 3">
    <name type="scientific">Clostridium aestuarii</name>
    <dbReference type="NCBI Taxonomy" id="338193"/>
    <lineage>
        <taxon>Bacteria</taxon>
        <taxon>Bacillati</taxon>
        <taxon>Bacillota</taxon>
        <taxon>Clostridia</taxon>
        <taxon>Eubacteriales</taxon>
        <taxon>Clostridiaceae</taxon>
        <taxon>Clostridium</taxon>
    </lineage>
</organism>
<dbReference type="InterPro" id="IPR036876">
    <property type="entry name" value="UVR_dom_sf"/>
</dbReference>
<comment type="caution">
    <text evidence="2">The sequence shown here is derived from an EMBL/GenBank/DDBJ whole genome shotgun (WGS) entry which is preliminary data.</text>
</comment>
<dbReference type="PROSITE" id="PS50151">
    <property type="entry name" value="UVR"/>
    <property type="match status" value="1"/>
</dbReference>
<dbReference type="RefSeq" id="WP_268039772.1">
    <property type="nucleotide sequence ID" value="NZ_JAPQER010000001.1"/>
</dbReference>
<dbReference type="InterPro" id="IPR001943">
    <property type="entry name" value="UVR_dom"/>
</dbReference>
<evidence type="ECO:0000313" key="3">
    <source>
        <dbReference type="Proteomes" id="UP001078443"/>
    </source>
</evidence>
<gene>
    <name evidence="2" type="ORF">OW763_04040</name>
</gene>
<dbReference type="Gene3D" id="4.10.860.10">
    <property type="entry name" value="UVR domain"/>
    <property type="match status" value="1"/>
</dbReference>
<dbReference type="Pfam" id="PF02151">
    <property type="entry name" value="UVR"/>
    <property type="match status" value="1"/>
</dbReference>
<proteinExistence type="predicted"/>
<dbReference type="InterPro" id="IPR025542">
    <property type="entry name" value="YacH"/>
</dbReference>